<feature type="transmembrane region" description="Helical" evidence="8">
    <location>
        <begin position="274"/>
        <end position="298"/>
    </location>
</feature>
<dbReference type="SUPFAM" id="SSF52402">
    <property type="entry name" value="Adenine nucleotide alpha hydrolases-like"/>
    <property type="match status" value="1"/>
</dbReference>
<evidence type="ECO:0000256" key="5">
    <source>
        <dbReference type="ARBA" id="ARBA00022989"/>
    </source>
</evidence>
<gene>
    <name evidence="10" type="ORF">FP507_07635</name>
</gene>
<evidence type="ECO:0000256" key="6">
    <source>
        <dbReference type="ARBA" id="ARBA00023065"/>
    </source>
</evidence>
<feature type="transmembrane region" description="Helical" evidence="8">
    <location>
        <begin position="156"/>
        <end position="177"/>
    </location>
</feature>
<evidence type="ECO:0000313" key="11">
    <source>
        <dbReference type="Proteomes" id="UP000327458"/>
    </source>
</evidence>
<dbReference type="InterPro" id="IPR038770">
    <property type="entry name" value="Na+/solute_symporter_sf"/>
</dbReference>
<feature type="transmembrane region" description="Helical" evidence="8">
    <location>
        <begin position="97"/>
        <end position="118"/>
    </location>
</feature>
<feature type="transmembrane region" description="Helical" evidence="8">
    <location>
        <begin position="66"/>
        <end position="85"/>
    </location>
</feature>
<evidence type="ECO:0000313" key="10">
    <source>
        <dbReference type="EMBL" id="KAA6232931.1"/>
    </source>
</evidence>
<dbReference type="GO" id="GO:1902600">
    <property type="term" value="P:proton transmembrane transport"/>
    <property type="evidence" value="ECO:0007669"/>
    <property type="project" value="InterPro"/>
</dbReference>
<name>A0A5M8IC30_CHLPH</name>
<dbReference type="InterPro" id="IPR006153">
    <property type="entry name" value="Cation/H_exchanger_TM"/>
</dbReference>
<feature type="transmembrane region" description="Helical" evidence="8">
    <location>
        <begin position="16"/>
        <end position="34"/>
    </location>
</feature>
<dbReference type="PANTHER" id="PTHR43562">
    <property type="entry name" value="NAPA-TYPE SODIUM/HYDROGEN ANTIPORTER"/>
    <property type="match status" value="1"/>
</dbReference>
<dbReference type="RefSeq" id="WP_151419556.1">
    <property type="nucleotide sequence ID" value="NZ_VMRG01000001.1"/>
</dbReference>
<feature type="transmembrane region" description="Helical" evidence="8">
    <location>
        <begin position="223"/>
        <end position="239"/>
    </location>
</feature>
<evidence type="ECO:0000256" key="7">
    <source>
        <dbReference type="ARBA" id="ARBA00023136"/>
    </source>
</evidence>
<evidence type="ECO:0000256" key="2">
    <source>
        <dbReference type="ARBA" id="ARBA00022448"/>
    </source>
</evidence>
<feature type="transmembrane region" description="Helical" evidence="8">
    <location>
        <begin position="337"/>
        <end position="366"/>
    </location>
</feature>
<evidence type="ECO:0000259" key="9">
    <source>
        <dbReference type="Pfam" id="PF00999"/>
    </source>
</evidence>
<accession>A0A5M8IC30</accession>
<dbReference type="GO" id="GO:0015297">
    <property type="term" value="F:antiporter activity"/>
    <property type="evidence" value="ECO:0007669"/>
    <property type="project" value="UniProtKB-KW"/>
</dbReference>
<dbReference type="EMBL" id="VMRG01000001">
    <property type="protein sequence ID" value="KAA6232931.1"/>
    <property type="molecule type" value="Genomic_DNA"/>
</dbReference>
<feature type="transmembrane region" description="Helical" evidence="8">
    <location>
        <begin position="124"/>
        <end position="144"/>
    </location>
</feature>
<dbReference type="PANTHER" id="PTHR43562:SF4">
    <property type="entry name" value="NA(+)_H(+) ANTIPORTER NHAS5"/>
    <property type="match status" value="1"/>
</dbReference>
<evidence type="ECO:0000256" key="3">
    <source>
        <dbReference type="ARBA" id="ARBA00022449"/>
    </source>
</evidence>
<keyword evidence="2" id="KW-0813">Transport</keyword>
<comment type="subcellular location">
    <subcellularLocation>
        <location evidence="1">Membrane</location>
        <topology evidence="1">Multi-pass membrane protein</topology>
    </subcellularLocation>
</comment>
<keyword evidence="7 8" id="KW-0472">Membrane</keyword>
<dbReference type="Gene3D" id="1.20.1530.20">
    <property type="match status" value="1"/>
</dbReference>
<keyword evidence="5 8" id="KW-1133">Transmembrane helix</keyword>
<keyword evidence="6" id="KW-0406">Ion transport</keyword>
<protein>
    <submittedName>
        <fullName evidence="10">Cation:proton antiporter</fullName>
    </submittedName>
</protein>
<keyword evidence="3" id="KW-0050">Antiport</keyword>
<feature type="transmembrane region" description="Helical" evidence="8">
    <location>
        <begin position="41"/>
        <end position="60"/>
    </location>
</feature>
<proteinExistence type="predicted"/>
<keyword evidence="4 8" id="KW-0812">Transmembrane</keyword>
<dbReference type="GO" id="GO:0016020">
    <property type="term" value="C:membrane"/>
    <property type="evidence" value="ECO:0007669"/>
    <property type="project" value="UniProtKB-SubCell"/>
</dbReference>
<dbReference type="InterPro" id="IPR014729">
    <property type="entry name" value="Rossmann-like_a/b/a_fold"/>
</dbReference>
<reference evidence="10 11" key="1">
    <citation type="submission" date="2019-07" db="EMBL/GenBank/DDBJ databases">
        <title>Draft genome Sequence of Chlorobium phaeovibrioides sp. strain PhvTcv-s14, from the Phylum Chlorobi.</title>
        <authorList>
            <person name="Babenko V."/>
            <person name="Boldyreva D."/>
            <person name="Kanygina A."/>
            <person name="Selezneva O."/>
            <person name="Akopiyan T."/>
            <person name="Lunina O."/>
        </authorList>
    </citation>
    <scope>NUCLEOTIDE SEQUENCE [LARGE SCALE GENOMIC DNA]</scope>
    <source>
        <strain evidence="10 11">GrTcv12</strain>
    </source>
</reference>
<evidence type="ECO:0000256" key="8">
    <source>
        <dbReference type="SAM" id="Phobius"/>
    </source>
</evidence>
<feature type="transmembrane region" description="Helical" evidence="8">
    <location>
        <begin position="245"/>
        <end position="262"/>
    </location>
</feature>
<dbReference type="Pfam" id="PF00999">
    <property type="entry name" value="Na_H_Exchanger"/>
    <property type="match status" value="1"/>
</dbReference>
<organism evidence="10 11">
    <name type="scientific">Chlorobium phaeovibrioides</name>
    <dbReference type="NCBI Taxonomy" id="1094"/>
    <lineage>
        <taxon>Bacteria</taxon>
        <taxon>Pseudomonadati</taxon>
        <taxon>Chlorobiota</taxon>
        <taxon>Chlorobiia</taxon>
        <taxon>Chlorobiales</taxon>
        <taxon>Chlorobiaceae</taxon>
        <taxon>Chlorobium/Pelodictyon group</taxon>
        <taxon>Chlorobium</taxon>
    </lineage>
</organism>
<feature type="domain" description="Cation/H+ exchanger transmembrane" evidence="9">
    <location>
        <begin position="25"/>
        <end position="396"/>
    </location>
</feature>
<feature type="transmembrane region" description="Helical" evidence="8">
    <location>
        <begin position="189"/>
        <end position="211"/>
    </location>
</feature>
<comment type="caution">
    <text evidence="10">The sequence shown here is derived from an EMBL/GenBank/DDBJ whole genome shotgun (WGS) entry which is preliminary data.</text>
</comment>
<dbReference type="Gene3D" id="3.40.50.620">
    <property type="entry name" value="HUPs"/>
    <property type="match status" value="1"/>
</dbReference>
<sequence>MLLTGLFDISLPLRNPVLQFSLILLIILFAPLILNRLKIPSLISLIIAGAVVGPHGLNMMLRDSSIVLFGTVGLLYIMFMAGLEIDVADFRKNTRNSIFFGLYTFSIALALGIGAGTVLLGLPLLSATLIGSIFASHTLLLYPVISKLGIARDRAVNIAVGGTIITDTLALLLLAVVTGMSSGALTSAFWIRLVISLIVFGLVVLLLFPVLARWFFKRFDDSVLQYLFVLALVFMAGFLAEAAGVEALIGAFFGGLALNRLIPHTSPLMNRIRFVGNAIFIPFFLIGVGMLINISAFFRDFRTIWVAIVITAAAATAKYSSAWITQKIFRFTNDQRNLIYGLIGAHAAVALATVLIGYGIVTGYAIDGSPVRLLDESILNGTIVFILVTCTLATIVGEKAAAKVAEAADALEKPEAAAAVPEERILIPLSNQERVDELINLSITLKSPKSPTALYALHVADNSVSDEIGEKNGRKILEKAEVAASSTDNSVTSLLRFDSDVPNGIVGVLREQKITDLILGLHEKTGLNDSFLGASSESLLARGNVTTFIYRPVQQLDTVKRTIIVVPSGAEFEEGFRLWMGKIANIVKNTSVKLVVYASRHTTAVLKETWGSAVTTAEYRPFKDWDDFLALSGEIKKDDSLIIVMSRKRHRSYHDSMAKIPAYLGRYFQKNSFILLWPVQSPVDEVLPDKAFRKGLDTLERFGKIFGEAYRKGWKPLQRQTEKWLSAEVNGKAWLKR</sequence>
<dbReference type="Proteomes" id="UP000327458">
    <property type="component" value="Unassembled WGS sequence"/>
</dbReference>
<dbReference type="AlphaFoldDB" id="A0A5M8IC30"/>
<feature type="transmembrane region" description="Helical" evidence="8">
    <location>
        <begin position="304"/>
        <end position="325"/>
    </location>
</feature>
<evidence type="ECO:0000256" key="4">
    <source>
        <dbReference type="ARBA" id="ARBA00022692"/>
    </source>
</evidence>
<evidence type="ECO:0000256" key="1">
    <source>
        <dbReference type="ARBA" id="ARBA00004141"/>
    </source>
</evidence>